<reference evidence="1" key="1">
    <citation type="submission" date="2022-10" db="EMBL/GenBank/DDBJ databases">
        <title>Novel sulphate-reducing endosymbionts in the free-living metamonad Anaeramoeba.</title>
        <authorList>
            <person name="Jerlstrom-Hultqvist J."/>
            <person name="Cepicka I."/>
            <person name="Gallot-Lavallee L."/>
            <person name="Salas-Leiva D."/>
            <person name="Curtis B.A."/>
            <person name="Zahonova K."/>
            <person name="Pipaliya S."/>
            <person name="Dacks J."/>
            <person name="Roger A.J."/>
        </authorList>
    </citation>
    <scope>NUCLEOTIDE SEQUENCE</scope>
    <source>
        <strain evidence="1">BMAN</strain>
    </source>
</reference>
<sequence>MKILVVKDVPKNEKIGESIILIDGPSILFLGIEQKFTQFSLNTKPTLIQKNTFVDQDYELIWNEKEIVDKKKQEIVKKIHFIDFEYHLSKMGIQLIVLIFNRKNKKKRILSAIIDKAHFRNGKKQVSFEKFPDSFSSSIVCFRPHIHQIGNRLYFIISTKNNAILIFNSEWIILKCFDAKFIAKSIKIYNQLPEIPIVFVYNRQNILIFNLVDFSILNSISIPENEGQIEDLFIGNFKNGSVVVALQKNRKVELKFLDEEKWNFCGNQFPNDNEKEKSSNQTTEESLMKFYFGLMGIVQSTKAKVSEMRKMLMEKEKFLEYCQSGQKREKDLITFIGHNKIKEMENQDLDIENDIDIDIDINKQILVVGKHHQIMEDYLIVQVLVENVMQNDIKFVSVFPVFSKGVWKCKSNQFLVVEKYEKVELLSRTKIIPEILKYQVDLEVKIFVKFTFENEEKRKSTKCIRVDQYTMRFEDLLYGTILKNSKNSDIQKRMNETSLENKILSSNTISYSTQLSISSLKGNFIDFNEEQFMKLVSHSILLGLQGNLKRSLFQEFSKNF</sequence>
<evidence type="ECO:0000313" key="1">
    <source>
        <dbReference type="EMBL" id="KAJ5071249.1"/>
    </source>
</evidence>
<keyword evidence="2" id="KW-1185">Reference proteome</keyword>
<dbReference type="EMBL" id="JAPDFW010000090">
    <property type="protein sequence ID" value="KAJ5071249.1"/>
    <property type="molecule type" value="Genomic_DNA"/>
</dbReference>
<accession>A0A9Q0RA16</accession>
<proteinExistence type="predicted"/>
<protein>
    <submittedName>
        <fullName evidence="1">Uncharacterized protein</fullName>
    </submittedName>
</protein>
<comment type="caution">
    <text evidence="1">The sequence shown here is derived from an EMBL/GenBank/DDBJ whole genome shotgun (WGS) entry which is preliminary data.</text>
</comment>
<organism evidence="1 2">
    <name type="scientific">Anaeramoeba ignava</name>
    <name type="common">Anaerobic marine amoeba</name>
    <dbReference type="NCBI Taxonomy" id="1746090"/>
    <lineage>
        <taxon>Eukaryota</taxon>
        <taxon>Metamonada</taxon>
        <taxon>Anaeramoebidae</taxon>
        <taxon>Anaeramoeba</taxon>
    </lineage>
</organism>
<evidence type="ECO:0000313" key="2">
    <source>
        <dbReference type="Proteomes" id="UP001149090"/>
    </source>
</evidence>
<dbReference type="Proteomes" id="UP001149090">
    <property type="component" value="Unassembled WGS sequence"/>
</dbReference>
<dbReference type="AlphaFoldDB" id="A0A9Q0RA16"/>
<gene>
    <name evidence="1" type="ORF">M0811_10521</name>
</gene>
<name>A0A9Q0RA16_ANAIG</name>